<proteinExistence type="predicted"/>
<protein>
    <submittedName>
        <fullName evidence="2">Uncharacterized protein</fullName>
    </submittedName>
</protein>
<organism evidence="2 3">
    <name type="scientific">Rhizoctonia solani</name>
    <dbReference type="NCBI Taxonomy" id="456999"/>
    <lineage>
        <taxon>Eukaryota</taxon>
        <taxon>Fungi</taxon>
        <taxon>Dikarya</taxon>
        <taxon>Basidiomycota</taxon>
        <taxon>Agaricomycotina</taxon>
        <taxon>Agaricomycetes</taxon>
        <taxon>Cantharellales</taxon>
        <taxon>Ceratobasidiaceae</taxon>
        <taxon>Rhizoctonia</taxon>
    </lineage>
</organism>
<name>A0A8H2WQ44_9AGAM</name>
<feature type="transmembrane region" description="Helical" evidence="1">
    <location>
        <begin position="109"/>
        <end position="134"/>
    </location>
</feature>
<gene>
    <name evidence="2" type="ORF">RDB_LOCUS57417</name>
</gene>
<feature type="transmembrane region" description="Helical" evidence="1">
    <location>
        <begin position="68"/>
        <end position="89"/>
    </location>
</feature>
<evidence type="ECO:0000313" key="2">
    <source>
        <dbReference type="EMBL" id="CAE6402863.1"/>
    </source>
</evidence>
<reference evidence="2" key="1">
    <citation type="submission" date="2021-01" db="EMBL/GenBank/DDBJ databases">
        <authorList>
            <person name="Kaushik A."/>
        </authorList>
    </citation>
    <scope>NUCLEOTIDE SEQUENCE</scope>
    <source>
        <strain evidence="2">AG1-1C</strain>
    </source>
</reference>
<comment type="caution">
    <text evidence="2">The sequence shown here is derived from an EMBL/GenBank/DDBJ whole genome shotgun (WGS) entry which is preliminary data.</text>
</comment>
<dbReference type="EMBL" id="CAJMWS010000304">
    <property type="protein sequence ID" value="CAE6402863.1"/>
    <property type="molecule type" value="Genomic_DNA"/>
</dbReference>
<evidence type="ECO:0000313" key="3">
    <source>
        <dbReference type="Proteomes" id="UP000663846"/>
    </source>
</evidence>
<keyword evidence="1" id="KW-0812">Transmembrane</keyword>
<dbReference type="Proteomes" id="UP000663846">
    <property type="component" value="Unassembled WGS sequence"/>
</dbReference>
<keyword evidence="1" id="KW-1133">Transmembrane helix</keyword>
<sequence length="196" mass="21374">MSHSARSSLSDLSVQTLPLTPAVPSHKRTPSRTYFSLVEEDFSGSVSSAQPEAEVAHGFEKLGFGESVAIGLSAVAVLSLAIVAATVTLLKVKCPSETLKRLVLLAPRFFNFIGARETFLVPVLYASILGWGYLRHLGKTGAARFETPGSELTLGAITIVYFWFSHNHNMSVSSAYMHLCYTQWLCFIPKETAQAF</sequence>
<evidence type="ECO:0000256" key="1">
    <source>
        <dbReference type="SAM" id="Phobius"/>
    </source>
</evidence>
<dbReference type="AlphaFoldDB" id="A0A8H2WQ44"/>
<keyword evidence="1" id="KW-0472">Membrane</keyword>
<accession>A0A8H2WQ44</accession>